<evidence type="ECO:0000259" key="1">
    <source>
        <dbReference type="Pfam" id="PF01037"/>
    </source>
</evidence>
<dbReference type="Proteomes" id="UP000298252">
    <property type="component" value="Unassembled WGS sequence"/>
</dbReference>
<organism evidence="2 4">
    <name type="scientific">Cryobacterium flavum</name>
    <dbReference type="NCBI Taxonomy" id="1424659"/>
    <lineage>
        <taxon>Bacteria</taxon>
        <taxon>Bacillati</taxon>
        <taxon>Actinomycetota</taxon>
        <taxon>Actinomycetes</taxon>
        <taxon>Micrococcales</taxon>
        <taxon>Microbacteriaceae</taxon>
        <taxon>Cryobacterium</taxon>
    </lineage>
</organism>
<name>A0A4R8V7E2_9MICO</name>
<dbReference type="InterPro" id="IPR036388">
    <property type="entry name" value="WH-like_DNA-bd_sf"/>
</dbReference>
<dbReference type="InterPro" id="IPR011008">
    <property type="entry name" value="Dimeric_a/b-barrel"/>
</dbReference>
<protein>
    <submittedName>
        <fullName evidence="2 3">Lrp/AsnC family transcriptional regulator</fullName>
    </submittedName>
</protein>
<dbReference type="SUPFAM" id="SSF46785">
    <property type="entry name" value="Winged helix' DNA-binding domain"/>
    <property type="match status" value="1"/>
</dbReference>
<gene>
    <name evidence="3" type="ORF">E3O21_07780</name>
    <name evidence="2" type="ORF">SAMN05216368_101148</name>
</gene>
<reference evidence="2 4" key="1">
    <citation type="submission" date="2016-10" db="EMBL/GenBank/DDBJ databases">
        <authorList>
            <person name="Varghese N."/>
            <person name="Submissions S."/>
        </authorList>
    </citation>
    <scope>NUCLEOTIDE SEQUENCE [LARGE SCALE GENOMIC DNA]</scope>
    <source>
        <strain evidence="2 4">CGMCC 1.11215</strain>
    </source>
</reference>
<evidence type="ECO:0000313" key="4">
    <source>
        <dbReference type="Proteomes" id="UP000199639"/>
    </source>
</evidence>
<dbReference type="Proteomes" id="UP000199639">
    <property type="component" value="Unassembled WGS sequence"/>
</dbReference>
<evidence type="ECO:0000313" key="2">
    <source>
        <dbReference type="EMBL" id="SDM49937.1"/>
    </source>
</evidence>
<dbReference type="InterPro" id="IPR036390">
    <property type="entry name" value="WH_DNA-bd_sf"/>
</dbReference>
<evidence type="ECO:0000313" key="3">
    <source>
        <dbReference type="EMBL" id="TFB77575.1"/>
    </source>
</evidence>
<accession>A0A4R8V7E2</accession>
<dbReference type="Pfam" id="PF01037">
    <property type="entry name" value="AsnC_trans_reg"/>
    <property type="match status" value="1"/>
</dbReference>
<dbReference type="InterPro" id="IPR019888">
    <property type="entry name" value="Tscrpt_reg_AsnC-like"/>
</dbReference>
<sequence length="167" mass="17898">MDIDSLDSRLVTLFCERPKLSVLEASRRLKVARATVQARLDRLMSRGVIKSWAPALNPSEFGFPVTAYCSLTVRQDAGHAVVVAALAKIPEILELHTVSGDSDMLARVVARSNADVQRVLDLIVATQTVVRSSSVIVLQTHIEAQALALLQATAAPTSAPGPADFRG</sequence>
<dbReference type="STRING" id="1424659.SAMN05216368_101148"/>
<dbReference type="InterPro" id="IPR019887">
    <property type="entry name" value="Tscrpt_reg_AsnC/Lrp_C"/>
</dbReference>
<dbReference type="EMBL" id="FNIB01000001">
    <property type="protein sequence ID" value="SDM49937.1"/>
    <property type="molecule type" value="Genomic_DNA"/>
</dbReference>
<dbReference type="Gene3D" id="1.10.10.10">
    <property type="entry name" value="Winged helix-like DNA-binding domain superfamily/Winged helix DNA-binding domain"/>
    <property type="match status" value="1"/>
</dbReference>
<dbReference type="Gene3D" id="3.30.70.920">
    <property type="match status" value="1"/>
</dbReference>
<reference evidence="3 5" key="2">
    <citation type="submission" date="2019-03" db="EMBL/GenBank/DDBJ databases">
        <title>Genomics of glacier-inhabiting Cryobacterium strains.</title>
        <authorList>
            <person name="Liu Q."/>
            <person name="Xin Y.-H."/>
        </authorList>
    </citation>
    <scope>NUCLEOTIDE SEQUENCE [LARGE SCALE GENOMIC DNA]</scope>
    <source>
        <strain evidence="3 5">Hh8</strain>
    </source>
</reference>
<dbReference type="GO" id="GO:0043200">
    <property type="term" value="P:response to amino acid"/>
    <property type="evidence" value="ECO:0007669"/>
    <property type="project" value="TreeGrafter"/>
</dbReference>
<dbReference type="Pfam" id="PF13412">
    <property type="entry name" value="HTH_24"/>
    <property type="match status" value="1"/>
</dbReference>
<dbReference type="GO" id="GO:0005829">
    <property type="term" value="C:cytosol"/>
    <property type="evidence" value="ECO:0007669"/>
    <property type="project" value="TreeGrafter"/>
</dbReference>
<dbReference type="PANTHER" id="PTHR30154">
    <property type="entry name" value="LEUCINE-RESPONSIVE REGULATORY PROTEIN"/>
    <property type="match status" value="1"/>
</dbReference>
<dbReference type="PANTHER" id="PTHR30154:SF34">
    <property type="entry name" value="TRANSCRIPTIONAL REGULATOR AZLB"/>
    <property type="match status" value="1"/>
</dbReference>
<dbReference type="AlphaFoldDB" id="A0A4R8V7E2"/>
<feature type="domain" description="Transcription regulator AsnC/Lrp ligand binding" evidence="1">
    <location>
        <begin position="72"/>
        <end position="140"/>
    </location>
</feature>
<dbReference type="SUPFAM" id="SSF54909">
    <property type="entry name" value="Dimeric alpha+beta barrel"/>
    <property type="match status" value="1"/>
</dbReference>
<proteinExistence type="predicted"/>
<evidence type="ECO:0000313" key="5">
    <source>
        <dbReference type="Proteomes" id="UP000298252"/>
    </source>
</evidence>
<keyword evidence="5" id="KW-1185">Reference proteome</keyword>
<dbReference type="EMBL" id="SOFD01000024">
    <property type="protein sequence ID" value="TFB77575.1"/>
    <property type="molecule type" value="Genomic_DNA"/>
</dbReference>
<dbReference type="GO" id="GO:0043565">
    <property type="term" value="F:sequence-specific DNA binding"/>
    <property type="evidence" value="ECO:0007669"/>
    <property type="project" value="TreeGrafter"/>
</dbReference>
<dbReference type="RefSeq" id="WP_092338263.1">
    <property type="nucleotide sequence ID" value="NZ_FNIB01000001.1"/>
</dbReference>
<dbReference type="SMART" id="SM00344">
    <property type="entry name" value="HTH_ASNC"/>
    <property type="match status" value="1"/>
</dbReference>